<protein>
    <recommendedName>
        <fullName evidence="3">Arf-GAP domain-containing protein</fullName>
    </recommendedName>
</protein>
<dbReference type="InterPro" id="IPR037278">
    <property type="entry name" value="ARFGAP/RecO"/>
</dbReference>
<sequence length="716" mass="79008">MAGLMSKRQQARNEKVLQELLRTVPGNDKCADCATKNPGWASWSLGIFLCMTCAALHRKMGTHISKVKSLSMDSWSSDQVDNMKKVGNVVSNLKYNPQNVKPDIPFDADEVGGAMERFIRRKYETLEFATTSARRGAANHTGNASTSSAEDQPPPLPPKPGKKFGLALRSASATFTRPRMDKYTPPMSPAYSGSDGRESPPRTNKQSRVFGSTIGNMHDDAFKAKMSSLREMGFHDAEQNAFVLKEMNGNLSATVEGLVRLGGGNRPGSRNITPVSASSGALNGLNVDRVRASEIPPKAPPKDPVDPFAALDNETQPQRRAATMPLPQLQQQQQSYNPFLPAHPQLPPQQTLQDSFAGMQISSQPQHYANTPPPQQAQNPYNPFMAPTQQAQMQAPQHPQQQPQYQYPQPLQPQHTAQPLQPQHTSNPFLRATKSQTFTHTQSNPFFQQPALPQNPWLNQPQVQTPQAQTPSYQGSGQADFFSSQPIQQQQQQPPPQFQSQAQYQPNGQMQPPSSYMLNGASNPFQGQNTIQQPQRPQTQPLPQPTQSFNNPYQSSQQPPQQMQQPQPQQQLQQQPFQQQQQQQVQQQQVQQQPQYLQSRHDKQSILQLYSYPQLAPARSLQALPEETAMPPQQAQQALAAANTPGRSVTMPTTGSMNPFMSGNAAAAVQTAQQSSQAPAQNIYNHSSRDSMAFVGLGSGRQSPDAFASLSSQYGR</sequence>
<dbReference type="SUPFAM" id="SSF57863">
    <property type="entry name" value="ArfGap/RecO-like zinc finger"/>
    <property type="match status" value="1"/>
</dbReference>
<dbReference type="InterPro" id="IPR038508">
    <property type="entry name" value="ArfGAP_dom_sf"/>
</dbReference>
<proteinExistence type="predicted"/>
<organism evidence="4 5">
    <name type="scientific">Neodothiora populina</name>
    <dbReference type="NCBI Taxonomy" id="2781224"/>
    <lineage>
        <taxon>Eukaryota</taxon>
        <taxon>Fungi</taxon>
        <taxon>Dikarya</taxon>
        <taxon>Ascomycota</taxon>
        <taxon>Pezizomycotina</taxon>
        <taxon>Dothideomycetes</taxon>
        <taxon>Dothideomycetidae</taxon>
        <taxon>Dothideales</taxon>
        <taxon>Dothioraceae</taxon>
        <taxon>Neodothiora</taxon>
    </lineage>
</organism>
<feature type="compositionally biased region" description="Polar residues" evidence="2">
    <location>
        <begin position="140"/>
        <end position="150"/>
    </location>
</feature>
<dbReference type="PANTHER" id="PTHR45705">
    <property type="entry name" value="FI20236P1"/>
    <property type="match status" value="1"/>
</dbReference>
<dbReference type="Pfam" id="PF01412">
    <property type="entry name" value="ArfGap"/>
    <property type="match status" value="1"/>
</dbReference>
<dbReference type="PRINTS" id="PR00405">
    <property type="entry name" value="REVINTRACTNG"/>
</dbReference>
<dbReference type="PROSITE" id="PS50115">
    <property type="entry name" value="ARFGAP"/>
    <property type="match status" value="1"/>
</dbReference>
<feature type="domain" description="Arf-GAP" evidence="3">
    <location>
        <begin position="15"/>
        <end position="137"/>
    </location>
</feature>
<keyword evidence="5" id="KW-1185">Reference proteome</keyword>
<gene>
    <name evidence="4" type="ORF">AAFC00_007033</name>
</gene>
<dbReference type="Gene3D" id="1.10.8.10">
    <property type="entry name" value="DNA helicase RuvA subunit, C-terminal domain"/>
    <property type="match status" value="1"/>
</dbReference>
<dbReference type="InterPro" id="IPR051718">
    <property type="entry name" value="ARF_GTPase-activating"/>
</dbReference>
<dbReference type="SMART" id="SM00105">
    <property type="entry name" value="ArfGap"/>
    <property type="match status" value="1"/>
</dbReference>
<keyword evidence="1" id="KW-0479">Metal-binding</keyword>
<comment type="caution">
    <text evidence="4">The sequence shown here is derived from an EMBL/GenBank/DDBJ whole genome shotgun (WGS) entry which is preliminary data.</text>
</comment>
<dbReference type="SUPFAM" id="SSF46934">
    <property type="entry name" value="UBA-like"/>
    <property type="match status" value="1"/>
</dbReference>
<evidence type="ECO:0000313" key="4">
    <source>
        <dbReference type="EMBL" id="KAL1303679.1"/>
    </source>
</evidence>
<dbReference type="RefSeq" id="XP_069199954.1">
    <property type="nucleotide sequence ID" value="XM_069347082.1"/>
</dbReference>
<feature type="compositionally biased region" description="Polar residues" evidence="2">
    <location>
        <begin position="507"/>
        <end position="525"/>
    </location>
</feature>
<evidence type="ECO:0000256" key="2">
    <source>
        <dbReference type="SAM" id="MobiDB-lite"/>
    </source>
</evidence>
<dbReference type="GeneID" id="95980732"/>
<reference evidence="4 5" key="1">
    <citation type="submission" date="2024-07" db="EMBL/GenBank/DDBJ databases">
        <title>Draft sequence of the Neodothiora populina.</title>
        <authorList>
            <person name="Drown D.D."/>
            <person name="Schuette U.S."/>
            <person name="Buechlein A.B."/>
            <person name="Rusch D.R."/>
            <person name="Winton L.W."/>
            <person name="Adams G.A."/>
        </authorList>
    </citation>
    <scope>NUCLEOTIDE SEQUENCE [LARGE SCALE GENOMIC DNA]</scope>
    <source>
        <strain evidence="4 5">CPC 39397</strain>
    </source>
</reference>
<evidence type="ECO:0000313" key="5">
    <source>
        <dbReference type="Proteomes" id="UP001562354"/>
    </source>
</evidence>
<dbReference type="Gene3D" id="1.10.220.150">
    <property type="entry name" value="Arf GTPase activating protein"/>
    <property type="match status" value="1"/>
</dbReference>
<feature type="compositionally biased region" description="Low complexity" evidence="2">
    <location>
        <begin position="481"/>
        <end position="506"/>
    </location>
</feature>
<feature type="compositionally biased region" description="Low complexity" evidence="2">
    <location>
        <begin position="526"/>
        <end position="578"/>
    </location>
</feature>
<dbReference type="CDD" id="cd08204">
    <property type="entry name" value="ArfGap"/>
    <property type="match status" value="1"/>
</dbReference>
<name>A0ABR3PCG2_9PEZI</name>
<accession>A0ABR3PCG2</accession>
<keyword evidence="1" id="KW-0862">Zinc</keyword>
<dbReference type="InterPro" id="IPR001164">
    <property type="entry name" value="ArfGAP_dom"/>
</dbReference>
<dbReference type="Proteomes" id="UP001562354">
    <property type="component" value="Unassembled WGS sequence"/>
</dbReference>
<dbReference type="PANTHER" id="PTHR45705:SF7">
    <property type="entry name" value="ACTIVATING PROTEIN FOR ARF, PUTATIVE (AFU_ORTHOLOGUE AFUA_4G09120)-RELATED"/>
    <property type="match status" value="1"/>
</dbReference>
<dbReference type="InterPro" id="IPR009060">
    <property type="entry name" value="UBA-like_sf"/>
</dbReference>
<feature type="region of interest" description="Disordered" evidence="2">
    <location>
        <begin position="443"/>
        <end position="578"/>
    </location>
</feature>
<feature type="region of interest" description="Disordered" evidence="2">
    <location>
        <begin position="364"/>
        <end position="427"/>
    </location>
</feature>
<feature type="compositionally biased region" description="Polar residues" evidence="2">
    <location>
        <begin position="417"/>
        <end position="427"/>
    </location>
</feature>
<feature type="compositionally biased region" description="Low complexity" evidence="2">
    <location>
        <begin position="376"/>
        <end position="416"/>
    </location>
</feature>
<evidence type="ECO:0000256" key="1">
    <source>
        <dbReference type="PROSITE-ProRule" id="PRU00288"/>
    </source>
</evidence>
<dbReference type="EMBL" id="JBFMKM010000010">
    <property type="protein sequence ID" value="KAL1303679.1"/>
    <property type="molecule type" value="Genomic_DNA"/>
</dbReference>
<feature type="region of interest" description="Disordered" evidence="2">
    <location>
        <begin position="130"/>
        <end position="213"/>
    </location>
</feature>
<keyword evidence="1" id="KW-0863">Zinc-finger</keyword>
<feature type="region of interest" description="Disordered" evidence="2">
    <location>
        <begin position="693"/>
        <end position="716"/>
    </location>
</feature>
<feature type="compositionally biased region" description="Low complexity" evidence="2">
    <location>
        <begin position="460"/>
        <end position="471"/>
    </location>
</feature>
<feature type="compositionally biased region" description="Polar residues" evidence="2">
    <location>
        <begin position="201"/>
        <end position="213"/>
    </location>
</feature>
<evidence type="ECO:0000259" key="3">
    <source>
        <dbReference type="PROSITE" id="PS50115"/>
    </source>
</evidence>